<protein>
    <submittedName>
        <fullName evidence="7">OFA family MFS transporter</fullName>
    </submittedName>
</protein>
<dbReference type="PANTHER" id="PTHR11360">
    <property type="entry name" value="MONOCARBOXYLATE TRANSPORTER"/>
    <property type="match status" value="1"/>
</dbReference>
<keyword evidence="3 5" id="KW-1133">Transmembrane helix</keyword>
<evidence type="ECO:0000256" key="3">
    <source>
        <dbReference type="ARBA" id="ARBA00022989"/>
    </source>
</evidence>
<evidence type="ECO:0000256" key="5">
    <source>
        <dbReference type="SAM" id="Phobius"/>
    </source>
</evidence>
<dbReference type="InterPro" id="IPR036259">
    <property type="entry name" value="MFS_trans_sf"/>
</dbReference>
<dbReference type="Gene3D" id="1.20.1250.20">
    <property type="entry name" value="MFS general substrate transporter like domains"/>
    <property type="match status" value="2"/>
</dbReference>
<dbReference type="Proteomes" id="UP000323946">
    <property type="component" value="Unassembled WGS sequence"/>
</dbReference>
<feature type="transmembrane region" description="Helical" evidence="5">
    <location>
        <begin position="158"/>
        <end position="182"/>
    </location>
</feature>
<name>A0A5M7C2X4_SACHI</name>
<feature type="domain" description="Major facilitator superfamily (MFS) profile" evidence="6">
    <location>
        <begin position="189"/>
        <end position="437"/>
    </location>
</feature>
<feature type="transmembrane region" description="Helical" evidence="5">
    <location>
        <begin position="393"/>
        <end position="414"/>
    </location>
</feature>
<feature type="transmembrane region" description="Helical" evidence="5">
    <location>
        <begin position="331"/>
        <end position="353"/>
    </location>
</feature>
<dbReference type="EMBL" id="VWPH01000005">
    <property type="protein sequence ID" value="KAA5834628.1"/>
    <property type="molecule type" value="Genomic_DNA"/>
</dbReference>
<feature type="transmembrane region" description="Helical" evidence="5">
    <location>
        <begin position="305"/>
        <end position="325"/>
    </location>
</feature>
<dbReference type="RefSeq" id="WP_150066929.1">
    <property type="nucleotide sequence ID" value="NZ_VWPH01000005.1"/>
</dbReference>
<feature type="transmembrane region" description="Helical" evidence="5">
    <location>
        <begin position="127"/>
        <end position="146"/>
    </location>
</feature>
<evidence type="ECO:0000256" key="4">
    <source>
        <dbReference type="ARBA" id="ARBA00023136"/>
    </source>
</evidence>
<organism evidence="7 8">
    <name type="scientific">Saccharopolyspora hirsuta</name>
    <dbReference type="NCBI Taxonomy" id="1837"/>
    <lineage>
        <taxon>Bacteria</taxon>
        <taxon>Bacillati</taxon>
        <taxon>Actinomycetota</taxon>
        <taxon>Actinomycetes</taxon>
        <taxon>Pseudonocardiales</taxon>
        <taxon>Pseudonocardiaceae</taxon>
        <taxon>Saccharopolyspora</taxon>
    </lineage>
</organism>
<dbReference type="Pfam" id="PF07690">
    <property type="entry name" value="MFS_1"/>
    <property type="match status" value="2"/>
</dbReference>
<keyword evidence="4 5" id="KW-0472">Membrane</keyword>
<evidence type="ECO:0000256" key="1">
    <source>
        <dbReference type="ARBA" id="ARBA00004651"/>
    </source>
</evidence>
<evidence type="ECO:0000313" key="7">
    <source>
        <dbReference type="EMBL" id="KAA5834628.1"/>
    </source>
</evidence>
<dbReference type="InterPro" id="IPR020846">
    <property type="entry name" value="MFS_dom"/>
</dbReference>
<dbReference type="SUPFAM" id="SSF103473">
    <property type="entry name" value="MFS general substrate transporter"/>
    <property type="match status" value="1"/>
</dbReference>
<comment type="subcellular location">
    <subcellularLocation>
        <location evidence="1">Cell membrane</location>
        <topology evidence="1">Multi-pass membrane protein</topology>
    </subcellularLocation>
</comment>
<accession>A0A5M7C2X4</accession>
<feature type="transmembrane region" description="Helical" evidence="5">
    <location>
        <begin position="70"/>
        <end position="90"/>
    </location>
</feature>
<dbReference type="GO" id="GO:0005886">
    <property type="term" value="C:plasma membrane"/>
    <property type="evidence" value="ECO:0007669"/>
    <property type="project" value="UniProtKB-SubCell"/>
</dbReference>
<feature type="transmembrane region" description="Helical" evidence="5">
    <location>
        <begin position="246"/>
        <end position="265"/>
    </location>
</feature>
<proteinExistence type="predicted"/>
<feature type="transmembrane region" description="Helical" evidence="5">
    <location>
        <begin position="188"/>
        <end position="209"/>
    </location>
</feature>
<keyword evidence="2 5" id="KW-0812">Transmembrane</keyword>
<feature type="transmembrane region" description="Helical" evidence="5">
    <location>
        <begin position="36"/>
        <end position="58"/>
    </location>
</feature>
<evidence type="ECO:0000256" key="2">
    <source>
        <dbReference type="ARBA" id="ARBA00022692"/>
    </source>
</evidence>
<dbReference type="SMR" id="A0A5M7C2X4"/>
<feature type="transmembrane region" description="Helical" evidence="5">
    <location>
        <begin position="102"/>
        <end position="121"/>
    </location>
</feature>
<gene>
    <name evidence="7" type="ORF">F1721_13295</name>
</gene>
<dbReference type="InterPro" id="IPR011701">
    <property type="entry name" value="MFS"/>
</dbReference>
<dbReference type="InterPro" id="IPR050327">
    <property type="entry name" value="Proton-linked_MCT"/>
</dbReference>
<keyword evidence="8" id="KW-1185">Reference proteome</keyword>
<reference evidence="7 8" key="1">
    <citation type="submission" date="2019-09" db="EMBL/GenBank/DDBJ databases">
        <title>Draft genome sequence of the thermophilic Saccharopolyspora hirsuta VKM Ac-666T.</title>
        <authorList>
            <person name="Lobastova T.G."/>
            <person name="Fokina V."/>
            <person name="Bragin E.Y."/>
            <person name="Shtratnikova V.Y."/>
            <person name="Starodumova I.P."/>
            <person name="Tarlachkov S.V."/>
            <person name="Donova M.V."/>
        </authorList>
    </citation>
    <scope>NUCLEOTIDE SEQUENCE [LARGE SCALE GENOMIC DNA]</scope>
    <source>
        <strain evidence="7 8">VKM Ac-666</strain>
    </source>
</reference>
<dbReference type="AlphaFoldDB" id="A0A5M7C2X4"/>
<dbReference type="PROSITE" id="PS50850">
    <property type="entry name" value="MFS"/>
    <property type="match status" value="1"/>
</dbReference>
<dbReference type="GO" id="GO:0022857">
    <property type="term" value="F:transmembrane transporter activity"/>
    <property type="evidence" value="ECO:0007669"/>
    <property type="project" value="InterPro"/>
</dbReference>
<dbReference type="PANTHER" id="PTHR11360:SF304">
    <property type="entry name" value="MFS DOMAIN-CONTAINING PROTEIN"/>
    <property type="match status" value="1"/>
</dbReference>
<feature type="transmembrane region" description="Helical" evidence="5">
    <location>
        <begin position="365"/>
        <end position="387"/>
    </location>
</feature>
<dbReference type="OrthoDB" id="3283589at2"/>
<feature type="transmembrane region" description="Helical" evidence="5">
    <location>
        <begin position="271"/>
        <end position="293"/>
    </location>
</feature>
<sequence length="437" mass="45436">MIGLHTPNREVRDHHGRRYRLGEHPIELIGRSRGSVLWLCWLPMLLVGTMQYSYGALVPGLLNAGLDRNGLFWALAGWTVCQAGAGLPIAHLRQRNRIGPRPVLVAGAFLSAGGVLSLAHAPSAPGLLVAYSVLGGVGAGLVYAGCTSTAAKWFPERAAARVGFVTGAFAYGSVPFVLALLVAQVNAVVLDVFALALLAAVLGCGLLLADPPPHWWPAHVDPRRWALTRPNPPAAREFSAAEALRTPTLLVLAACLFCAATVSLFNAAFLALLAGIPAVAVFTATNGAGRALAIPIADRIGCRRTLRWVVAVQAIGQILLLVAAGQASTSLLLAGATAAGIGGGAFYPLFAALAREYFGERSIEVHGLVYSAKAASGVAGIGLAALVTAQYGFPVALLAAATLSLLAAVLCGWFRRPGLPKTLPSPDLSADRVRRDL</sequence>
<comment type="caution">
    <text evidence="7">The sequence shown here is derived from an EMBL/GenBank/DDBJ whole genome shotgun (WGS) entry which is preliminary data.</text>
</comment>
<evidence type="ECO:0000259" key="6">
    <source>
        <dbReference type="PROSITE" id="PS50850"/>
    </source>
</evidence>
<evidence type="ECO:0000313" key="8">
    <source>
        <dbReference type="Proteomes" id="UP000323946"/>
    </source>
</evidence>